<name>A0ABX7MC70_9RHOO</name>
<feature type="transmembrane region" description="Helical" evidence="8">
    <location>
        <begin position="350"/>
        <end position="369"/>
    </location>
</feature>
<protein>
    <submittedName>
        <fullName evidence="10">ABC transporter permease</fullName>
    </submittedName>
</protein>
<dbReference type="InterPro" id="IPR051449">
    <property type="entry name" value="ABC-2_transporter_component"/>
</dbReference>
<proteinExistence type="inferred from homology"/>
<evidence type="ECO:0000256" key="1">
    <source>
        <dbReference type="ARBA" id="ARBA00004651"/>
    </source>
</evidence>
<feature type="transmembrane region" description="Helical" evidence="8">
    <location>
        <begin position="232"/>
        <end position="253"/>
    </location>
</feature>
<keyword evidence="3" id="KW-0813">Transport</keyword>
<dbReference type="EMBL" id="CP071060">
    <property type="protein sequence ID" value="QSI79332.1"/>
    <property type="molecule type" value="Genomic_DNA"/>
</dbReference>
<evidence type="ECO:0000256" key="8">
    <source>
        <dbReference type="SAM" id="Phobius"/>
    </source>
</evidence>
<comment type="similarity">
    <text evidence="2">Belongs to the ABC-2 integral membrane protein family.</text>
</comment>
<comment type="subcellular location">
    <subcellularLocation>
        <location evidence="1">Cell membrane</location>
        <topology evidence="1">Multi-pass membrane protein</topology>
    </subcellularLocation>
</comment>
<feature type="transmembrane region" description="Helical" evidence="8">
    <location>
        <begin position="184"/>
        <end position="205"/>
    </location>
</feature>
<evidence type="ECO:0000256" key="5">
    <source>
        <dbReference type="ARBA" id="ARBA00022692"/>
    </source>
</evidence>
<feature type="transmembrane region" description="Helical" evidence="8">
    <location>
        <begin position="25"/>
        <end position="45"/>
    </location>
</feature>
<evidence type="ECO:0000313" key="11">
    <source>
        <dbReference type="Proteomes" id="UP000663570"/>
    </source>
</evidence>
<sequence length="377" mass="41213">MRGLSFARLITVMRKEFIQLRRDRLTFAMMVGIPIIQLTLFGYAINGDPKHLPTVVVAEEQSAFARSLTAALTVSDYFDILSTSATQADADRMLAEGSAQFALVIPPDFSRKLIRGERAQVLLDADATDPTATGNAIAALNQLAPGALARDLGGPLASHAAAPPPFDVVVQRRYNPDGLTAWNVVPGLMGVILTMTMIMMTGLALTREVERGTMENLLATPVRPVEVMVGKILPFILIGFVQVVLILIAARLLFNVPFIGTKPVLLLGVLVFIAANLVVGITISSVARNQMQAMQMTFFFFLPSILLSGFMFPFRGMPGWAQFIGEALPLTHFLRLARGVMLKGNGFVEIWPHLWPLLLFITVVLAIGLKRFRKTLD</sequence>
<keyword evidence="5 8" id="KW-0812">Transmembrane</keyword>
<accession>A0ABX7MC70</accession>
<dbReference type="Gene3D" id="3.40.1710.10">
    <property type="entry name" value="abc type-2 transporter like domain"/>
    <property type="match status" value="1"/>
</dbReference>
<keyword evidence="7 8" id="KW-0472">Membrane</keyword>
<evidence type="ECO:0000313" key="10">
    <source>
        <dbReference type="EMBL" id="QSI79332.1"/>
    </source>
</evidence>
<dbReference type="Pfam" id="PF12698">
    <property type="entry name" value="ABC2_membrane_3"/>
    <property type="match status" value="1"/>
</dbReference>
<evidence type="ECO:0000256" key="7">
    <source>
        <dbReference type="ARBA" id="ARBA00023136"/>
    </source>
</evidence>
<dbReference type="Proteomes" id="UP000663570">
    <property type="component" value="Chromosome"/>
</dbReference>
<evidence type="ECO:0000256" key="4">
    <source>
        <dbReference type="ARBA" id="ARBA00022475"/>
    </source>
</evidence>
<keyword evidence="11" id="KW-1185">Reference proteome</keyword>
<keyword evidence="4" id="KW-1003">Cell membrane</keyword>
<evidence type="ECO:0000256" key="6">
    <source>
        <dbReference type="ARBA" id="ARBA00022989"/>
    </source>
</evidence>
<keyword evidence="6 8" id="KW-1133">Transmembrane helix</keyword>
<gene>
    <name evidence="10" type="ORF">JY500_21465</name>
</gene>
<reference evidence="10 11" key="1">
    <citation type="submission" date="2021-02" db="EMBL/GenBank/DDBJ databases">
        <title>Niveibacterium changnyeongensis HC41.</title>
        <authorList>
            <person name="Kang M."/>
        </authorList>
    </citation>
    <scope>NUCLEOTIDE SEQUENCE [LARGE SCALE GENOMIC DNA]</scope>
    <source>
        <strain evidence="10 11">HC41</strain>
    </source>
</reference>
<feature type="transmembrane region" description="Helical" evidence="8">
    <location>
        <begin position="265"/>
        <end position="284"/>
    </location>
</feature>
<dbReference type="PANTHER" id="PTHR30294">
    <property type="entry name" value="MEMBRANE COMPONENT OF ABC TRANSPORTER YHHJ-RELATED"/>
    <property type="match status" value="1"/>
</dbReference>
<evidence type="ECO:0000256" key="2">
    <source>
        <dbReference type="ARBA" id="ARBA00007783"/>
    </source>
</evidence>
<dbReference type="PANTHER" id="PTHR30294:SF29">
    <property type="entry name" value="MULTIDRUG ABC TRANSPORTER PERMEASE YBHS-RELATED"/>
    <property type="match status" value="1"/>
</dbReference>
<feature type="domain" description="ABC transmembrane type-2" evidence="9">
    <location>
        <begin position="146"/>
        <end position="375"/>
    </location>
</feature>
<organism evidence="10 11">
    <name type="scientific">Niveibacterium microcysteis</name>
    <dbReference type="NCBI Taxonomy" id="2811415"/>
    <lineage>
        <taxon>Bacteria</taxon>
        <taxon>Pseudomonadati</taxon>
        <taxon>Pseudomonadota</taxon>
        <taxon>Betaproteobacteria</taxon>
        <taxon>Rhodocyclales</taxon>
        <taxon>Rhodocyclaceae</taxon>
        <taxon>Niveibacterium</taxon>
    </lineage>
</organism>
<dbReference type="InterPro" id="IPR013525">
    <property type="entry name" value="ABC2_TM"/>
</dbReference>
<dbReference type="PROSITE" id="PS51012">
    <property type="entry name" value="ABC_TM2"/>
    <property type="match status" value="1"/>
</dbReference>
<feature type="transmembrane region" description="Helical" evidence="8">
    <location>
        <begin position="296"/>
        <end position="314"/>
    </location>
</feature>
<evidence type="ECO:0000259" key="9">
    <source>
        <dbReference type="PROSITE" id="PS51012"/>
    </source>
</evidence>
<dbReference type="InterPro" id="IPR047817">
    <property type="entry name" value="ABC2_TM_bact-type"/>
</dbReference>
<evidence type="ECO:0000256" key="3">
    <source>
        <dbReference type="ARBA" id="ARBA00022448"/>
    </source>
</evidence>